<comment type="pathway">
    <text evidence="2 8">Amino-acid biosynthesis; L-tryptophan biosynthesis; L-tryptophan from chorismate: step 3/5.</text>
</comment>
<evidence type="ECO:0000256" key="2">
    <source>
        <dbReference type="ARBA" id="ARBA00004664"/>
    </source>
</evidence>
<reference evidence="11 12" key="2">
    <citation type="journal article" date="2013" name="PLoS ONE">
        <title>INDIGO - INtegrated Data Warehouse of MIcrobial GenOmes with Examples from the Red Sea Extremophiles.</title>
        <authorList>
            <person name="Alam I."/>
            <person name="Antunes A."/>
            <person name="Kamau A.A."/>
            <person name="Ba Alawi W."/>
            <person name="Kalkatawi M."/>
            <person name="Stingl U."/>
            <person name="Bajic V.B."/>
        </authorList>
    </citation>
    <scope>NUCLEOTIDE SEQUENCE [LARGE SCALE GENOMIC DNA]</scope>
    <source>
        <strain evidence="11 12">SARL4B</strain>
    </source>
</reference>
<evidence type="ECO:0000256" key="3">
    <source>
        <dbReference type="ARBA" id="ARBA00007571"/>
    </source>
</evidence>
<dbReference type="OrthoDB" id="27513at2157"/>
<evidence type="ECO:0000313" key="12">
    <source>
        <dbReference type="Proteomes" id="UP000003861"/>
    </source>
</evidence>
<keyword evidence="7 8" id="KW-0413">Isomerase</keyword>
<dbReference type="GO" id="GO:0000162">
    <property type="term" value="P:L-tryptophan biosynthetic process"/>
    <property type="evidence" value="ECO:0007669"/>
    <property type="project" value="UniProtKB-UniRule"/>
</dbReference>
<evidence type="ECO:0000256" key="6">
    <source>
        <dbReference type="ARBA" id="ARBA00023141"/>
    </source>
</evidence>
<evidence type="ECO:0000313" key="13">
    <source>
        <dbReference type="Proteomes" id="UP000015381"/>
    </source>
</evidence>
<gene>
    <name evidence="8 11" type="primary">trpF</name>
    <name evidence="11" type="ORF">HLRTI_003156</name>
    <name evidence="10" type="ORF">HTIA_1177</name>
</gene>
<accession>F7PQI6</accession>
<keyword evidence="4 8" id="KW-0028">Amino-acid biosynthesis</keyword>
<dbReference type="Proteomes" id="UP000015381">
    <property type="component" value="Chromosome I"/>
</dbReference>
<sequence>MTRVKVCGHTREADVRASVDAGVDAIGVISDVPVETPREVSRERATELLEAVPPLVSGVLVTMSETVEAARELAAETQPDAVQIHGTLDPDEVAALAAAIPQSVLVALDHDADLDAYAAAADGLVVDSLGEAGGGGTGRTHDWDRTAEVVETLDVPILLAGGLTPENVAEAVETIQPFGVDTASGVELEGGVKDHDAVERFVDRVESDQVVA</sequence>
<evidence type="ECO:0000256" key="4">
    <source>
        <dbReference type="ARBA" id="ARBA00022605"/>
    </source>
</evidence>
<dbReference type="InterPro" id="IPR044643">
    <property type="entry name" value="TrpF_fam"/>
</dbReference>
<dbReference type="eggNOG" id="arCOG01983">
    <property type="taxonomic scope" value="Archaea"/>
</dbReference>
<feature type="domain" description="N-(5'phosphoribosyl) anthranilate isomerase (PRAI)" evidence="9">
    <location>
        <begin position="4"/>
        <end position="203"/>
    </location>
</feature>
<dbReference type="AlphaFoldDB" id="F7PQI6"/>
<protein>
    <recommendedName>
        <fullName evidence="8">N-(5'-phosphoribosyl)anthranilate isomerase</fullName>
        <shortName evidence="8">PRAI</shortName>
        <ecNumber evidence="8">5.3.1.24</ecNumber>
    </recommendedName>
</protein>
<dbReference type="GO" id="GO:0004640">
    <property type="term" value="F:phosphoribosylanthranilate isomerase activity"/>
    <property type="evidence" value="ECO:0007669"/>
    <property type="project" value="UniProtKB-UniRule"/>
</dbReference>
<dbReference type="CDD" id="cd00405">
    <property type="entry name" value="PRAI"/>
    <property type="match status" value="1"/>
</dbReference>
<dbReference type="STRING" id="1033806.HTIA_1177"/>
<keyword evidence="13" id="KW-1185">Reference proteome</keyword>
<dbReference type="RefSeq" id="WP_008528421.1">
    <property type="nucleotide sequence ID" value="NC_021921.1"/>
</dbReference>
<dbReference type="Proteomes" id="UP000003861">
    <property type="component" value="Unassembled WGS sequence"/>
</dbReference>
<evidence type="ECO:0000313" key="11">
    <source>
        <dbReference type="EMBL" id="ERJ04873.1"/>
    </source>
</evidence>
<dbReference type="HOGENOM" id="CLU_076364_2_1_2"/>
<dbReference type="Gene3D" id="3.20.20.70">
    <property type="entry name" value="Aldolase class I"/>
    <property type="match status" value="1"/>
</dbReference>
<proteinExistence type="inferred from homology"/>
<dbReference type="EMBL" id="AFNT02000052">
    <property type="protein sequence ID" value="ERJ04873.1"/>
    <property type="molecule type" value="Genomic_DNA"/>
</dbReference>
<dbReference type="InterPro" id="IPR011060">
    <property type="entry name" value="RibuloseP-bd_barrel"/>
</dbReference>
<dbReference type="HAMAP" id="MF_00135">
    <property type="entry name" value="PRAI"/>
    <property type="match status" value="1"/>
</dbReference>
<organism evidence="11 12">
    <name type="scientific">Halorhabdus tiamatea SARL4B</name>
    <dbReference type="NCBI Taxonomy" id="1033806"/>
    <lineage>
        <taxon>Archaea</taxon>
        <taxon>Methanobacteriati</taxon>
        <taxon>Methanobacteriota</taxon>
        <taxon>Stenosarchaea group</taxon>
        <taxon>Halobacteria</taxon>
        <taxon>Halobacteriales</taxon>
        <taxon>Haloarculaceae</taxon>
        <taxon>Halorhabdus</taxon>
    </lineage>
</organism>
<name>F7PQI6_9EURY</name>
<dbReference type="PATRIC" id="fig|1033806.12.peg.1170"/>
<evidence type="ECO:0000259" key="9">
    <source>
        <dbReference type="Pfam" id="PF00697"/>
    </source>
</evidence>
<dbReference type="PANTHER" id="PTHR42894:SF1">
    <property type="entry name" value="N-(5'-PHOSPHORIBOSYL)ANTHRANILATE ISOMERASE"/>
    <property type="match status" value="1"/>
</dbReference>
<comment type="catalytic activity">
    <reaction evidence="1 8">
        <text>N-(5-phospho-beta-D-ribosyl)anthranilate = 1-(2-carboxyphenylamino)-1-deoxy-D-ribulose 5-phosphate</text>
        <dbReference type="Rhea" id="RHEA:21540"/>
        <dbReference type="ChEBI" id="CHEBI:18277"/>
        <dbReference type="ChEBI" id="CHEBI:58613"/>
        <dbReference type="EC" id="5.3.1.24"/>
    </reaction>
</comment>
<evidence type="ECO:0000256" key="7">
    <source>
        <dbReference type="ARBA" id="ARBA00023235"/>
    </source>
</evidence>
<reference evidence="11 12" key="1">
    <citation type="journal article" date="2011" name="J. Bacteriol.">
        <title>Genome sequence of Halorhabdus tiamatea, the first archaeon isolated from a deep-sea anoxic brine lake.</title>
        <authorList>
            <person name="Antunes A."/>
            <person name="Alam I."/>
            <person name="Bajic V.B."/>
            <person name="Stingl U."/>
        </authorList>
    </citation>
    <scope>NUCLEOTIDE SEQUENCE [LARGE SCALE GENOMIC DNA]</scope>
    <source>
        <strain evidence="11 12">SARL4B</strain>
    </source>
</reference>
<dbReference type="GeneID" id="23800265"/>
<dbReference type="KEGG" id="hti:HTIA_1177"/>
<dbReference type="InterPro" id="IPR013785">
    <property type="entry name" value="Aldolase_TIM"/>
</dbReference>
<dbReference type="UniPathway" id="UPA00035">
    <property type="reaction ID" value="UER00042"/>
</dbReference>
<dbReference type="EC" id="5.3.1.24" evidence="8"/>
<evidence type="ECO:0000256" key="1">
    <source>
        <dbReference type="ARBA" id="ARBA00001164"/>
    </source>
</evidence>
<reference evidence="10 13" key="3">
    <citation type="journal article" date="2014" name="Environ. Microbiol.">
        <title>Halorhabdus tiamatea: proteogenomics and glycosidase activity measurements identify the first cultivated euryarchaeon from a deep-sea anoxic brine lake as potential polysaccharide degrader.</title>
        <authorList>
            <person name="Werner J."/>
            <person name="Ferrer M."/>
            <person name="Michel G."/>
            <person name="Mann A.J."/>
            <person name="Huang S."/>
            <person name="Juarez S."/>
            <person name="Ciordia S."/>
            <person name="Albar J.P."/>
            <person name="Alcaide M."/>
            <person name="La Cono V."/>
            <person name="Yakimov M.M."/>
            <person name="Antunes A."/>
            <person name="Taborda M."/>
            <person name="Da Costa M.S."/>
            <person name="Amann R.I."/>
            <person name="Gloeckner F.O."/>
            <person name="Golyshina O.V."/>
            <person name="Golyshin P.N."/>
            <person name="Teeling H."/>
        </authorList>
    </citation>
    <scope>NUCLEOTIDE SEQUENCE [LARGE SCALE GENOMIC DNA]</scope>
    <source>
        <strain evidence="13">SARL4B</strain>
        <strain evidence="10">Type strain: SARL4B</strain>
    </source>
</reference>
<comment type="similarity">
    <text evidence="3 8">Belongs to the TrpF family.</text>
</comment>
<dbReference type="InterPro" id="IPR001240">
    <property type="entry name" value="PRAI_dom"/>
</dbReference>
<evidence type="ECO:0000313" key="10">
    <source>
        <dbReference type="EMBL" id="CCQ33314.1"/>
    </source>
</evidence>
<evidence type="ECO:0000256" key="8">
    <source>
        <dbReference type="HAMAP-Rule" id="MF_00135"/>
    </source>
</evidence>
<dbReference type="SUPFAM" id="SSF51366">
    <property type="entry name" value="Ribulose-phoshate binding barrel"/>
    <property type="match status" value="1"/>
</dbReference>
<evidence type="ECO:0000256" key="5">
    <source>
        <dbReference type="ARBA" id="ARBA00022822"/>
    </source>
</evidence>
<dbReference type="Pfam" id="PF00697">
    <property type="entry name" value="PRAI"/>
    <property type="match status" value="1"/>
</dbReference>
<dbReference type="EMBL" id="HF571520">
    <property type="protein sequence ID" value="CCQ33314.1"/>
    <property type="molecule type" value="Genomic_DNA"/>
</dbReference>
<dbReference type="PANTHER" id="PTHR42894">
    <property type="entry name" value="N-(5'-PHOSPHORIBOSYL)ANTHRANILATE ISOMERASE"/>
    <property type="match status" value="1"/>
</dbReference>
<keyword evidence="6 8" id="KW-0057">Aromatic amino acid biosynthesis</keyword>
<keyword evidence="5 8" id="KW-0822">Tryptophan biosynthesis</keyword>